<name>A0AAV4IA68_9GAST</name>
<dbReference type="PANTHER" id="PTHR22722">
    <property type="entry name" value="LOW-DENSITY LIPOPROTEIN RECEPTOR-RELATED PROTEIN 2-RELATED"/>
    <property type="match status" value="1"/>
</dbReference>
<proteinExistence type="predicted"/>
<dbReference type="Proteomes" id="UP000762676">
    <property type="component" value="Unassembled WGS sequence"/>
</dbReference>
<keyword evidence="12" id="KW-0449">Lipoprotein</keyword>
<dbReference type="CDD" id="cd00112">
    <property type="entry name" value="LDLa"/>
    <property type="match status" value="4"/>
</dbReference>
<protein>
    <submittedName>
        <fullName evidence="12">Low-density lipoprotein receptor-related protein</fullName>
    </submittedName>
</protein>
<keyword evidence="5 11" id="KW-0472">Membrane</keyword>
<comment type="caution">
    <text evidence="9">Lacks conserved residue(s) required for the propagation of feature annotation.</text>
</comment>
<evidence type="ECO:0000313" key="12">
    <source>
        <dbReference type="EMBL" id="GFS06382.1"/>
    </source>
</evidence>
<evidence type="ECO:0000256" key="7">
    <source>
        <dbReference type="ARBA" id="ARBA00023170"/>
    </source>
</evidence>
<keyword evidence="8" id="KW-0325">Glycoprotein</keyword>
<feature type="transmembrane region" description="Helical" evidence="11">
    <location>
        <begin position="730"/>
        <end position="753"/>
    </location>
</feature>
<feature type="region of interest" description="Disordered" evidence="10">
    <location>
        <begin position="22"/>
        <end position="50"/>
    </location>
</feature>
<evidence type="ECO:0000256" key="2">
    <source>
        <dbReference type="ARBA" id="ARBA00022692"/>
    </source>
</evidence>
<dbReference type="Gene3D" id="4.10.400.10">
    <property type="entry name" value="Low-density Lipoprotein Receptor"/>
    <property type="match status" value="5"/>
</dbReference>
<comment type="subcellular location">
    <subcellularLocation>
        <location evidence="1">Membrane</location>
        <topology evidence="1">Single-pass membrane protein</topology>
    </subcellularLocation>
</comment>
<evidence type="ECO:0000256" key="6">
    <source>
        <dbReference type="ARBA" id="ARBA00023157"/>
    </source>
</evidence>
<dbReference type="AlphaFoldDB" id="A0AAV4IA68"/>
<reference evidence="12 13" key="1">
    <citation type="journal article" date="2021" name="Elife">
        <title>Chloroplast acquisition without the gene transfer in kleptoplastic sea slugs, Plakobranchus ocellatus.</title>
        <authorList>
            <person name="Maeda T."/>
            <person name="Takahashi S."/>
            <person name="Yoshida T."/>
            <person name="Shimamura S."/>
            <person name="Takaki Y."/>
            <person name="Nagai Y."/>
            <person name="Toyoda A."/>
            <person name="Suzuki Y."/>
            <person name="Arimoto A."/>
            <person name="Ishii H."/>
            <person name="Satoh N."/>
            <person name="Nishiyama T."/>
            <person name="Hasebe M."/>
            <person name="Maruyama T."/>
            <person name="Minagawa J."/>
            <person name="Obokata J."/>
            <person name="Shigenobu S."/>
        </authorList>
    </citation>
    <scope>NUCLEOTIDE SEQUENCE [LARGE SCALE GENOMIC DNA]</scope>
</reference>
<evidence type="ECO:0000256" key="3">
    <source>
        <dbReference type="ARBA" id="ARBA00022737"/>
    </source>
</evidence>
<dbReference type="Pfam" id="PF00057">
    <property type="entry name" value="Ldl_recept_a"/>
    <property type="match status" value="3"/>
</dbReference>
<dbReference type="PRINTS" id="PR00261">
    <property type="entry name" value="LDLRECEPTOR"/>
</dbReference>
<dbReference type="GO" id="GO:0043235">
    <property type="term" value="C:receptor complex"/>
    <property type="evidence" value="ECO:0007669"/>
    <property type="project" value="TreeGrafter"/>
</dbReference>
<keyword evidence="4 11" id="KW-1133">Transmembrane helix</keyword>
<evidence type="ECO:0000256" key="11">
    <source>
        <dbReference type="SAM" id="Phobius"/>
    </source>
</evidence>
<dbReference type="GO" id="GO:0042562">
    <property type="term" value="F:hormone binding"/>
    <property type="evidence" value="ECO:0007669"/>
    <property type="project" value="TreeGrafter"/>
</dbReference>
<accession>A0AAV4IA68</accession>
<keyword evidence="3" id="KW-0677">Repeat</keyword>
<feature type="disulfide bond" evidence="9">
    <location>
        <begin position="588"/>
        <end position="606"/>
    </location>
</feature>
<dbReference type="PROSITE" id="PS50068">
    <property type="entry name" value="LDLRA_2"/>
    <property type="match status" value="5"/>
</dbReference>
<dbReference type="GO" id="GO:0016324">
    <property type="term" value="C:apical plasma membrane"/>
    <property type="evidence" value="ECO:0007669"/>
    <property type="project" value="TreeGrafter"/>
</dbReference>
<evidence type="ECO:0000256" key="5">
    <source>
        <dbReference type="ARBA" id="ARBA00023136"/>
    </source>
</evidence>
<dbReference type="InterPro" id="IPR023415">
    <property type="entry name" value="LDLR_class-A_CS"/>
</dbReference>
<dbReference type="SMART" id="SM00192">
    <property type="entry name" value="LDLa"/>
    <property type="match status" value="5"/>
</dbReference>
<evidence type="ECO:0000256" key="4">
    <source>
        <dbReference type="ARBA" id="ARBA00022989"/>
    </source>
</evidence>
<dbReference type="EMBL" id="BMAT01009441">
    <property type="protein sequence ID" value="GFS06382.1"/>
    <property type="molecule type" value="Genomic_DNA"/>
</dbReference>
<evidence type="ECO:0000313" key="13">
    <source>
        <dbReference type="Proteomes" id="UP000762676"/>
    </source>
</evidence>
<evidence type="ECO:0000256" key="10">
    <source>
        <dbReference type="SAM" id="MobiDB-lite"/>
    </source>
</evidence>
<organism evidence="12 13">
    <name type="scientific">Elysia marginata</name>
    <dbReference type="NCBI Taxonomy" id="1093978"/>
    <lineage>
        <taxon>Eukaryota</taxon>
        <taxon>Metazoa</taxon>
        <taxon>Spiralia</taxon>
        <taxon>Lophotrochozoa</taxon>
        <taxon>Mollusca</taxon>
        <taxon>Gastropoda</taxon>
        <taxon>Heterobranchia</taxon>
        <taxon>Euthyneura</taxon>
        <taxon>Panpulmonata</taxon>
        <taxon>Sacoglossa</taxon>
        <taxon>Placobranchoidea</taxon>
        <taxon>Plakobranchidae</taxon>
        <taxon>Elysia</taxon>
    </lineage>
</organism>
<feature type="region of interest" description="Disordered" evidence="10">
    <location>
        <begin position="274"/>
        <end position="303"/>
    </location>
</feature>
<feature type="region of interest" description="Disordered" evidence="10">
    <location>
        <begin position="327"/>
        <end position="346"/>
    </location>
</feature>
<dbReference type="PROSITE" id="PS01209">
    <property type="entry name" value="LDLRA_1"/>
    <property type="match status" value="2"/>
</dbReference>
<dbReference type="InterPro" id="IPR051221">
    <property type="entry name" value="LDLR-related"/>
</dbReference>
<comment type="caution">
    <text evidence="12">The sequence shown here is derived from an EMBL/GenBank/DDBJ whole genome shotgun (WGS) entry which is preliminary data.</text>
</comment>
<keyword evidence="13" id="KW-1185">Reference proteome</keyword>
<keyword evidence="2 11" id="KW-0812">Transmembrane</keyword>
<evidence type="ECO:0000256" key="9">
    <source>
        <dbReference type="PROSITE-ProRule" id="PRU00124"/>
    </source>
</evidence>
<evidence type="ECO:0000256" key="1">
    <source>
        <dbReference type="ARBA" id="ARBA00004167"/>
    </source>
</evidence>
<keyword evidence="7 12" id="KW-0675">Receptor</keyword>
<feature type="compositionally biased region" description="Basic and acidic residues" evidence="10">
    <location>
        <begin position="274"/>
        <end position="291"/>
    </location>
</feature>
<keyword evidence="6 9" id="KW-1015">Disulfide bond</keyword>
<gene>
    <name evidence="12" type="ORF">ElyMa_004705700</name>
</gene>
<dbReference type="InterPro" id="IPR036055">
    <property type="entry name" value="LDL_receptor-like_sf"/>
</dbReference>
<dbReference type="GO" id="GO:0006898">
    <property type="term" value="P:receptor-mediated endocytosis"/>
    <property type="evidence" value="ECO:0007669"/>
    <property type="project" value="TreeGrafter"/>
</dbReference>
<sequence length="808" mass="88538">MEAAKLLLTANNLSSLNQILCGENEGDDRSSVRSFSSKRKVKSPSDKTNSSQRAYSLYSVISRPLQTGKAISRLVSSTLNVGSFLEHYGIKTGSSHAPRPSDWEASSVQARHPTEKADMKAVMNSEGFLAHSQLMSSRVVQALMSYNVPINRLLEEVQNDCETGTGNYQAAEIITDYLFGDSKQVEVGYLEWIRFLGTRIDKKTVFPRMELLKEAINRLKNAGLGNIPVADAMTLFWDGATIERSGLFYSLLTSLADCQGPFADSKRLADSVNDHGYKADQSDDDVANSHDEETDQSSSARQHSACSSASTLFTTSVVFHSFTSGAADTAESTDTPHPSDNSTSSTDRCAEHDFQCAETHVCIPRAKLCNHHNDCGVGDTSDESPAACKSYCEGSGGFHCPETTQCISQNLTCNHDFDCWNGEDERRPPCPCLPGLYLCPDGSHCIEHSKDCDGNEDCDDGSDERLELCQKKLNVDVNGWLISHPKYLDKLHKVCCLAGEELSGEKILKRFGLRYYNCSEDTGGYSCRDKCRNVDSAPHSVIQCDDVNSNVKCISKTYLCDGDNDCGNDRDEYDPLCRLKCSDKKVSCGDGSCIESSQLCNDKPDCKNQRDEDPYTCVREWYRLDTQKKCQFHPENEKSQCESALKETCCDAVKKHVAGLNATTENSLLPPNTTAFPGGTSVVPMHSTTLEPNGTFPFPLANSSQNVTGLPSSSDQTGGAAVTIGFVPAMLMGAGITGVVFLVCGAVGAVAFYRYKRYGYVVRPGMSDRHVVEDSRQPLTPEMEMVEQERHQGAVNEAAEMEELELNV</sequence>
<dbReference type="PANTHER" id="PTHR22722:SF14">
    <property type="entry name" value="MEGALIN, ISOFORM A"/>
    <property type="match status" value="1"/>
</dbReference>
<dbReference type="InterPro" id="IPR002172">
    <property type="entry name" value="LDrepeatLR_classA_rpt"/>
</dbReference>
<feature type="disulfide bond" evidence="9">
    <location>
        <begin position="581"/>
        <end position="593"/>
    </location>
</feature>
<dbReference type="SUPFAM" id="SSF57424">
    <property type="entry name" value="LDL receptor-like module"/>
    <property type="match status" value="5"/>
</dbReference>
<evidence type="ECO:0000256" key="8">
    <source>
        <dbReference type="ARBA" id="ARBA00023180"/>
    </source>
</evidence>